<comment type="caution">
    <text evidence="8">The sequence shown here is derived from an EMBL/GenBank/DDBJ whole genome shotgun (WGS) entry which is preliminary data.</text>
</comment>
<dbReference type="Gene3D" id="1.20.1720.10">
    <property type="entry name" value="Multidrug resistance protein D"/>
    <property type="match status" value="1"/>
</dbReference>
<keyword evidence="4 6" id="KW-0472">Membrane</keyword>
<evidence type="ECO:0000313" key="8">
    <source>
        <dbReference type="EMBL" id="KKZ67935.1"/>
    </source>
</evidence>
<evidence type="ECO:0000256" key="3">
    <source>
        <dbReference type="ARBA" id="ARBA00022989"/>
    </source>
</evidence>
<accession>A0A0G2ICE0</accession>
<keyword evidence="2 6" id="KW-0812">Transmembrane</keyword>
<dbReference type="SUPFAM" id="SSF103473">
    <property type="entry name" value="MFS general substrate transporter"/>
    <property type="match status" value="1"/>
</dbReference>
<evidence type="ECO:0000256" key="4">
    <source>
        <dbReference type="ARBA" id="ARBA00023136"/>
    </source>
</evidence>
<evidence type="ECO:0000256" key="6">
    <source>
        <dbReference type="SAM" id="Phobius"/>
    </source>
</evidence>
<dbReference type="InterPro" id="IPR011701">
    <property type="entry name" value="MFS"/>
</dbReference>
<name>A0A0G2ICE0_9EURO</name>
<dbReference type="InterPro" id="IPR020846">
    <property type="entry name" value="MFS_dom"/>
</dbReference>
<evidence type="ECO:0000259" key="7">
    <source>
        <dbReference type="PROSITE" id="PS50850"/>
    </source>
</evidence>
<feature type="region of interest" description="Disordered" evidence="5">
    <location>
        <begin position="31"/>
        <end position="63"/>
    </location>
</feature>
<evidence type="ECO:0000256" key="5">
    <source>
        <dbReference type="SAM" id="MobiDB-lite"/>
    </source>
</evidence>
<gene>
    <name evidence="8" type="ORF">EMCG_06466</name>
</gene>
<dbReference type="Pfam" id="PF07690">
    <property type="entry name" value="MFS_1"/>
    <property type="match status" value="1"/>
</dbReference>
<dbReference type="EMBL" id="LCZI01000179">
    <property type="protein sequence ID" value="KKZ67935.1"/>
    <property type="molecule type" value="Genomic_DNA"/>
</dbReference>
<organism evidence="8 9">
    <name type="scientific">[Emmonsia] crescens</name>
    <dbReference type="NCBI Taxonomy" id="73230"/>
    <lineage>
        <taxon>Eukaryota</taxon>
        <taxon>Fungi</taxon>
        <taxon>Dikarya</taxon>
        <taxon>Ascomycota</taxon>
        <taxon>Pezizomycotina</taxon>
        <taxon>Eurotiomycetes</taxon>
        <taxon>Eurotiomycetidae</taxon>
        <taxon>Onygenales</taxon>
        <taxon>Ajellomycetaceae</taxon>
        <taxon>Emergomyces</taxon>
    </lineage>
</organism>
<dbReference type="GO" id="GO:0022857">
    <property type="term" value="F:transmembrane transporter activity"/>
    <property type="evidence" value="ECO:0007669"/>
    <property type="project" value="InterPro"/>
</dbReference>
<dbReference type="PANTHER" id="PTHR23502">
    <property type="entry name" value="MAJOR FACILITATOR SUPERFAMILY"/>
    <property type="match status" value="1"/>
</dbReference>
<dbReference type="OrthoDB" id="6770063at2759"/>
<dbReference type="GO" id="GO:0016020">
    <property type="term" value="C:membrane"/>
    <property type="evidence" value="ECO:0007669"/>
    <property type="project" value="UniProtKB-SubCell"/>
</dbReference>
<sequence length="264" mass="28959">MERRNSCNGRTSPSLSSVISRTSTLTYEYQLPPLSSTPLAEHTPNLPERRRSNPHSEECSEYSDHRGLKIQAVSCIARLNLPSTQDPICHEQYEENRGTESSKLAITGTQSSIKDPNLVTWSGPEDPENPLNWTHPAKWAAVLIVSSFTFISPVSSTMVAPALVTIGKEFNITSSMEQVLVMSIFLLAYAVGPFLLGPLSEIFGRVVILQLANLFYLVFNTACGFAQTKQQILAFRFLSGLGGSAPQAVRLSLKSMHISFLPTG</sequence>
<dbReference type="PROSITE" id="PS50850">
    <property type="entry name" value="MFS"/>
    <property type="match status" value="1"/>
</dbReference>
<keyword evidence="3 6" id="KW-1133">Transmembrane helix</keyword>
<evidence type="ECO:0000256" key="2">
    <source>
        <dbReference type="ARBA" id="ARBA00022692"/>
    </source>
</evidence>
<evidence type="ECO:0000313" key="9">
    <source>
        <dbReference type="Proteomes" id="UP000034164"/>
    </source>
</evidence>
<dbReference type="InterPro" id="IPR036259">
    <property type="entry name" value="MFS_trans_sf"/>
</dbReference>
<feature type="domain" description="Major facilitator superfamily (MFS) profile" evidence="7">
    <location>
        <begin position="141"/>
        <end position="264"/>
    </location>
</feature>
<feature type="transmembrane region" description="Helical" evidence="6">
    <location>
        <begin position="202"/>
        <end position="226"/>
    </location>
</feature>
<feature type="transmembrane region" description="Helical" evidence="6">
    <location>
        <begin position="139"/>
        <end position="167"/>
    </location>
</feature>
<proteinExistence type="predicted"/>
<dbReference type="VEuPathDB" id="FungiDB:EMCG_06466"/>
<dbReference type="Proteomes" id="UP000034164">
    <property type="component" value="Unassembled WGS sequence"/>
</dbReference>
<evidence type="ECO:0000256" key="1">
    <source>
        <dbReference type="ARBA" id="ARBA00004141"/>
    </source>
</evidence>
<dbReference type="PANTHER" id="PTHR23502:SF60">
    <property type="entry name" value="MAJOR FACILITATOR SUPERFAMILY (MFS) PROFILE DOMAIN-CONTAINING PROTEIN-RELATED"/>
    <property type="match status" value="1"/>
</dbReference>
<protein>
    <recommendedName>
        <fullName evidence="7">Major facilitator superfamily (MFS) profile domain-containing protein</fullName>
    </recommendedName>
</protein>
<comment type="subcellular location">
    <subcellularLocation>
        <location evidence="1">Membrane</location>
        <topology evidence="1">Multi-pass membrane protein</topology>
    </subcellularLocation>
</comment>
<reference evidence="9" key="1">
    <citation type="journal article" date="2015" name="PLoS Genet.">
        <title>The dynamic genome and transcriptome of the human fungal pathogen Blastomyces and close relative Emmonsia.</title>
        <authorList>
            <person name="Munoz J.F."/>
            <person name="Gauthier G.M."/>
            <person name="Desjardins C.A."/>
            <person name="Gallo J.E."/>
            <person name="Holder J."/>
            <person name="Sullivan T.D."/>
            <person name="Marty A.J."/>
            <person name="Carmen J.C."/>
            <person name="Chen Z."/>
            <person name="Ding L."/>
            <person name="Gujja S."/>
            <person name="Magrini V."/>
            <person name="Misas E."/>
            <person name="Mitreva M."/>
            <person name="Priest M."/>
            <person name="Saif S."/>
            <person name="Whiston E.A."/>
            <person name="Young S."/>
            <person name="Zeng Q."/>
            <person name="Goldman W.E."/>
            <person name="Mardis E.R."/>
            <person name="Taylor J.W."/>
            <person name="McEwen J.G."/>
            <person name="Clay O.K."/>
            <person name="Klein B.S."/>
            <person name="Cuomo C.A."/>
        </authorList>
    </citation>
    <scope>NUCLEOTIDE SEQUENCE [LARGE SCALE GENOMIC DNA]</scope>
    <source>
        <strain evidence="9">UAMH 3008</strain>
    </source>
</reference>
<feature type="transmembrane region" description="Helical" evidence="6">
    <location>
        <begin position="179"/>
        <end position="196"/>
    </location>
</feature>
<feature type="compositionally biased region" description="Basic and acidic residues" evidence="5">
    <location>
        <begin position="47"/>
        <end position="63"/>
    </location>
</feature>
<dbReference type="AlphaFoldDB" id="A0A0G2ICE0"/>